<dbReference type="AlphaFoldDB" id="A0A1M6AKV9"/>
<protein>
    <submittedName>
        <fullName evidence="1">Uncharacterized protein</fullName>
    </submittedName>
</protein>
<evidence type="ECO:0000313" key="1">
    <source>
        <dbReference type="EMBL" id="SHI37102.1"/>
    </source>
</evidence>
<evidence type="ECO:0000313" key="2">
    <source>
        <dbReference type="Proteomes" id="UP000184050"/>
    </source>
</evidence>
<reference evidence="1 2" key="1">
    <citation type="submission" date="2016-11" db="EMBL/GenBank/DDBJ databases">
        <authorList>
            <person name="Jaros S."/>
            <person name="Januszkiewicz K."/>
            <person name="Wedrychowicz H."/>
        </authorList>
    </citation>
    <scope>NUCLEOTIDE SEQUENCE [LARGE SCALE GENOMIC DNA]</scope>
    <source>
        <strain evidence="1 2">DSM 27063</strain>
    </source>
</reference>
<proteinExistence type="predicted"/>
<dbReference type="OrthoDB" id="964706at2"/>
<sequence length="72" mass="8354">MPTLTGTYFRGKLKLDKPVKFSKPVKVTVSFEEENNDVLTFSDFSFLETQELLKDCKTSFSDEVIEERREAI</sequence>
<gene>
    <name evidence="1" type="ORF">SAMN05444280_101241</name>
</gene>
<dbReference type="EMBL" id="FQZE01000001">
    <property type="protein sequence ID" value="SHI37102.1"/>
    <property type="molecule type" value="Genomic_DNA"/>
</dbReference>
<keyword evidence="2" id="KW-1185">Reference proteome</keyword>
<dbReference type="STRING" id="1168035.SAMN05444280_101241"/>
<name>A0A1M6AKV9_9BACT</name>
<dbReference type="RefSeq" id="WP_073164299.1">
    <property type="nucleotide sequence ID" value="NZ_FQZE01000001.1"/>
</dbReference>
<dbReference type="Proteomes" id="UP000184050">
    <property type="component" value="Unassembled WGS sequence"/>
</dbReference>
<organism evidence="1 2">
    <name type="scientific">Tangfeifania diversioriginum</name>
    <dbReference type="NCBI Taxonomy" id="1168035"/>
    <lineage>
        <taxon>Bacteria</taxon>
        <taxon>Pseudomonadati</taxon>
        <taxon>Bacteroidota</taxon>
        <taxon>Bacteroidia</taxon>
        <taxon>Marinilabiliales</taxon>
        <taxon>Prolixibacteraceae</taxon>
        <taxon>Tangfeifania</taxon>
    </lineage>
</organism>
<accession>A0A1M6AKV9</accession>